<organism evidence="2 3">
    <name type="scientific">Alkalidesulfovibrio alkalitolerans DSM 16529</name>
    <dbReference type="NCBI Taxonomy" id="1121439"/>
    <lineage>
        <taxon>Bacteria</taxon>
        <taxon>Pseudomonadati</taxon>
        <taxon>Thermodesulfobacteriota</taxon>
        <taxon>Desulfovibrionia</taxon>
        <taxon>Desulfovibrionales</taxon>
        <taxon>Desulfovibrionaceae</taxon>
        <taxon>Alkalidesulfovibrio</taxon>
    </lineage>
</organism>
<dbReference type="Proteomes" id="UP000014975">
    <property type="component" value="Unassembled WGS sequence"/>
</dbReference>
<protein>
    <submittedName>
        <fullName evidence="2">Uncharacterized protein</fullName>
    </submittedName>
</protein>
<keyword evidence="3" id="KW-1185">Reference proteome</keyword>
<dbReference type="STRING" id="1121439.dsat_1518"/>
<evidence type="ECO:0000313" key="2">
    <source>
        <dbReference type="EMBL" id="EPR30378.1"/>
    </source>
</evidence>
<evidence type="ECO:0000313" key="3">
    <source>
        <dbReference type="Proteomes" id="UP000014975"/>
    </source>
</evidence>
<accession>S7UDU4</accession>
<dbReference type="RefSeq" id="WP_020888214.1">
    <property type="nucleotide sequence ID" value="NZ_ATHI01000032.1"/>
</dbReference>
<keyword evidence="1" id="KW-0175">Coiled coil</keyword>
<evidence type="ECO:0000256" key="1">
    <source>
        <dbReference type="SAM" id="Coils"/>
    </source>
</evidence>
<gene>
    <name evidence="2" type="ORF">dsat_1518</name>
</gene>
<dbReference type="PATRIC" id="fig|1121439.3.peg.2907"/>
<proteinExistence type="predicted"/>
<dbReference type="AlphaFoldDB" id="S7UDU4"/>
<sequence>MKVLNERDTLFITETAFSPINGEALEHELEAHVARLHADAADLEQRLAAIDNDKNLSDEGKNARKTELYAEKAAFLDAAEAEFTKNISDRSGNMANALNAAASRAATAASTGDKAADEVRAGEIRRWFAEQDPAFRENRLSEALAQGDFELLNAIIRAPRCLGLASESLRQSVERRLAARIDPTSAATADDLRALANVMNHNFTRARKALAPLEAIARQTAPARFDPVHRVSKGL</sequence>
<reference evidence="2 3" key="1">
    <citation type="journal article" date="2013" name="Genome Announc.">
        <title>Draft genome sequences for three mercury-methylating, sulfate-reducing bacteria.</title>
        <authorList>
            <person name="Brown S.D."/>
            <person name="Hurt R.A.Jr."/>
            <person name="Gilmour C.C."/>
            <person name="Elias D.A."/>
        </authorList>
    </citation>
    <scope>NUCLEOTIDE SEQUENCE [LARGE SCALE GENOMIC DNA]</scope>
    <source>
        <strain evidence="2 3">DSM 16529</strain>
    </source>
</reference>
<name>S7UDU4_9BACT</name>
<dbReference type="EMBL" id="ATHI01000032">
    <property type="protein sequence ID" value="EPR30378.1"/>
    <property type="molecule type" value="Genomic_DNA"/>
</dbReference>
<feature type="coiled-coil region" evidence="1">
    <location>
        <begin position="26"/>
        <end position="53"/>
    </location>
</feature>
<comment type="caution">
    <text evidence="2">The sequence shown here is derived from an EMBL/GenBank/DDBJ whole genome shotgun (WGS) entry which is preliminary data.</text>
</comment>